<evidence type="ECO:0000256" key="10">
    <source>
        <dbReference type="ARBA" id="ARBA00023319"/>
    </source>
</evidence>
<evidence type="ECO:0000256" key="8">
    <source>
        <dbReference type="ARBA" id="ARBA00023170"/>
    </source>
</evidence>
<keyword evidence="10" id="KW-0393">Immunoglobulin domain</keyword>
<protein>
    <recommendedName>
        <fullName evidence="12">Ig-like domain-containing protein</fullName>
    </recommendedName>
</protein>
<evidence type="ECO:0000256" key="4">
    <source>
        <dbReference type="ARBA" id="ARBA00022729"/>
    </source>
</evidence>
<dbReference type="PANTHER" id="PTHR25466:SF14">
    <property type="entry name" value="BUTYROPHILIN SUBFAMILY 2 MEMBER A2-LIKE-RELATED"/>
    <property type="match status" value="1"/>
</dbReference>
<keyword evidence="14" id="KW-1185">Reference proteome</keyword>
<evidence type="ECO:0000256" key="6">
    <source>
        <dbReference type="ARBA" id="ARBA00023136"/>
    </source>
</evidence>
<evidence type="ECO:0000256" key="5">
    <source>
        <dbReference type="ARBA" id="ARBA00022989"/>
    </source>
</evidence>
<keyword evidence="8" id="KW-0675">Receptor</keyword>
<dbReference type="AlphaFoldDB" id="A0A3B5MGA0"/>
<dbReference type="GO" id="GO:0007166">
    <property type="term" value="P:cell surface receptor signaling pathway"/>
    <property type="evidence" value="ECO:0007669"/>
    <property type="project" value="TreeGrafter"/>
</dbReference>
<dbReference type="GO" id="GO:0009897">
    <property type="term" value="C:external side of plasma membrane"/>
    <property type="evidence" value="ECO:0007669"/>
    <property type="project" value="TreeGrafter"/>
</dbReference>
<dbReference type="GeneTree" id="ENSGT00940000175195"/>
<dbReference type="SUPFAM" id="SSF48726">
    <property type="entry name" value="Immunoglobulin"/>
    <property type="match status" value="1"/>
</dbReference>
<dbReference type="GO" id="GO:0042130">
    <property type="term" value="P:negative regulation of T cell proliferation"/>
    <property type="evidence" value="ECO:0007669"/>
    <property type="project" value="TreeGrafter"/>
</dbReference>
<feature type="transmembrane region" description="Helical" evidence="11">
    <location>
        <begin position="145"/>
        <end position="163"/>
    </location>
</feature>
<dbReference type="InterPro" id="IPR013783">
    <property type="entry name" value="Ig-like_fold"/>
</dbReference>
<comment type="subcellular location">
    <subcellularLocation>
        <location evidence="1">Cell membrane</location>
        <topology evidence="1">Single-pass type I membrane protein</topology>
    </subcellularLocation>
</comment>
<dbReference type="GO" id="GO:0031295">
    <property type="term" value="P:T cell costimulation"/>
    <property type="evidence" value="ECO:0007669"/>
    <property type="project" value="TreeGrafter"/>
</dbReference>
<reference evidence="13" key="2">
    <citation type="submission" date="2025-09" db="UniProtKB">
        <authorList>
            <consortium name="Ensembl"/>
        </authorList>
    </citation>
    <scope>IDENTIFICATION</scope>
</reference>
<name>A0A3B5MGA0_9TELE</name>
<dbReference type="Proteomes" id="UP000261380">
    <property type="component" value="Unplaced"/>
</dbReference>
<keyword evidence="3 11" id="KW-0812">Transmembrane</keyword>
<dbReference type="GO" id="GO:0006955">
    <property type="term" value="P:immune response"/>
    <property type="evidence" value="ECO:0007669"/>
    <property type="project" value="TreeGrafter"/>
</dbReference>
<evidence type="ECO:0000256" key="7">
    <source>
        <dbReference type="ARBA" id="ARBA00023157"/>
    </source>
</evidence>
<dbReference type="GO" id="GO:0042102">
    <property type="term" value="P:positive regulation of T cell proliferation"/>
    <property type="evidence" value="ECO:0007669"/>
    <property type="project" value="TreeGrafter"/>
</dbReference>
<dbReference type="InterPro" id="IPR051713">
    <property type="entry name" value="T-cell_Activation_Regulation"/>
</dbReference>
<keyword evidence="7" id="KW-1015">Disulfide bond</keyword>
<evidence type="ECO:0000256" key="2">
    <source>
        <dbReference type="ARBA" id="ARBA00022475"/>
    </source>
</evidence>
<evidence type="ECO:0000256" key="1">
    <source>
        <dbReference type="ARBA" id="ARBA00004251"/>
    </source>
</evidence>
<dbReference type="Ensembl" id="ENSXCOT00000020388.1">
    <property type="protein sequence ID" value="ENSXCOP00000020141.1"/>
    <property type="gene ID" value="ENSXCOG00000015095.1"/>
</dbReference>
<sequence>MMTLSSAVLSGQHQITVDSAVESVLLPCRTTDHLPGDARVEWIKSSDRKAHVYENGSDRPGEQSQYYRTRTKMDEEPLKTGDLSLTLRWPTDGDSEIFTCKVSIYSYNGNLQREKTVLLKVKGLFLNFFNLNITFRPHWILSLSYSKYFCIVQFSFFFLYSNFRRKMFVELKLVAICKKIHTITIRALV</sequence>
<dbReference type="GO" id="GO:0071222">
    <property type="term" value="P:cellular response to lipopolysaccharide"/>
    <property type="evidence" value="ECO:0007669"/>
    <property type="project" value="TreeGrafter"/>
</dbReference>
<reference evidence="13" key="1">
    <citation type="submission" date="2025-08" db="UniProtKB">
        <authorList>
            <consortium name="Ensembl"/>
        </authorList>
    </citation>
    <scope>IDENTIFICATION</scope>
</reference>
<dbReference type="PROSITE" id="PS50835">
    <property type="entry name" value="IG_LIKE"/>
    <property type="match status" value="1"/>
</dbReference>
<dbReference type="Gene3D" id="2.60.40.10">
    <property type="entry name" value="Immunoglobulins"/>
    <property type="match status" value="1"/>
</dbReference>
<keyword evidence="2" id="KW-1003">Cell membrane</keyword>
<dbReference type="InterPro" id="IPR036179">
    <property type="entry name" value="Ig-like_dom_sf"/>
</dbReference>
<feature type="domain" description="Ig-like" evidence="12">
    <location>
        <begin position="22"/>
        <end position="118"/>
    </location>
</feature>
<dbReference type="PANTHER" id="PTHR25466">
    <property type="entry name" value="T-LYMPHOCYTE ACTIVATION ANTIGEN"/>
    <property type="match status" value="1"/>
</dbReference>
<keyword evidence="5 11" id="KW-1133">Transmembrane helix</keyword>
<dbReference type="InterPro" id="IPR007110">
    <property type="entry name" value="Ig-like_dom"/>
</dbReference>
<organism evidence="13 14">
    <name type="scientific">Xiphophorus couchianus</name>
    <name type="common">Monterrey platyfish</name>
    <dbReference type="NCBI Taxonomy" id="32473"/>
    <lineage>
        <taxon>Eukaryota</taxon>
        <taxon>Metazoa</taxon>
        <taxon>Chordata</taxon>
        <taxon>Craniata</taxon>
        <taxon>Vertebrata</taxon>
        <taxon>Euteleostomi</taxon>
        <taxon>Actinopterygii</taxon>
        <taxon>Neopterygii</taxon>
        <taxon>Teleostei</taxon>
        <taxon>Neoteleostei</taxon>
        <taxon>Acanthomorphata</taxon>
        <taxon>Ovalentaria</taxon>
        <taxon>Atherinomorphae</taxon>
        <taxon>Cyprinodontiformes</taxon>
        <taxon>Poeciliidae</taxon>
        <taxon>Poeciliinae</taxon>
        <taxon>Xiphophorus</taxon>
    </lineage>
</organism>
<proteinExistence type="predicted"/>
<keyword evidence="9" id="KW-0325">Glycoprotein</keyword>
<keyword evidence="4" id="KW-0732">Signal</keyword>
<evidence type="ECO:0000256" key="9">
    <source>
        <dbReference type="ARBA" id="ARBA00023180"/>
    </source>
</evidence>
<evidence type="ECO:0000259" key="12">
    <source>
        <dbReference type="PROSITE" id="PS50835"/>
    </source>
</evidence>
<evidence type="ECO:0000313" key="14">
    <source>
        <dbReference type="Proteomes" id="UP000261380"/>
    </source>
</evidence>
<evidence type="ECO:0000256" key="11">
    <source>
        <dbReference type="SAM" id="Phobius"/>
    </source>
</evidence>
<evidence type="ECO:0000313" key="13">
    <source>
        <dbReference type="Ensembl" id="ENSXCOP00000020141.1"/>
    </source>
</evidence>
<keyword evidence="6 11" id="KW-0472">Membrane</keyword>
<evidence type="ECO:0000256" key="3">
    <source>
        <dbReference type="ARBA" id="ARBA00022692"/>
    </source>
</evidence>
<accession>A0A3B5MGA0</accession>